<evidence type="ECO:0000256" key="10">
    <source>
        <dbReference type="SAM" id="SignalP"/>
    </source>
</evidence>
<name>A0ABW2ZGK1_9SPHI</name>
<evidence type="ECO:0000256" key="1">
    <source>
        <dbReference type="ARBA" id="ARBA00003196"/>
    </source>
</evidence>
<keyword evidence="8" id="KW-0408">Iron</keyword>
<feature type="compositionally biased region" description="Pro residues" evidence="9">
    <location>
        <begin position="168"/>
        <end position="183"/>
    </location>
</feature>
<evidence type="ECO:0000256" key="4">
    <source>
        <dbReference type="ARBA" id="ARBA00022531"/>
    </source>
</evidence>
<gene>
    <name evidence="11" type="ORF">ACFQZI_10685</name>
</gene>
<keyword evidence="4" id="KW-0602">Photosynthesis</keyword>
<reference evidence="12" key="1">
    <citation type="journal article" date="2019" name="Int. J. Syst. Evol. Microbiol.">
        <title>The Global Catalogue of Microorganisms (GCM) 10K type strain sequencing project: providing services to taxonomists for standard genome sequencing and annotation.</title>
        <authorList>
            <consortium name="The Broad Institute Genomics Platform"/>
            <consortium name="The Broad Institute Genome Sequencing Center for Infectious Disease"/>
            <person name="Wu L."/>
            <person name="Ma J."/>
        </authorList>
    </citation>
    <scope>NUCLEOTIDE SEQUENCE [LARGE SCALE GENOMIC DNA]</scope>
    <source>
        <strain evidence="12">CCUG 60742</strain>
    </source>
</reference>
<comment type="function">
    <text evidence="1">The reaction center of purple bacteria contains a tightly bound cytochrome molecule which re-reduces the photo oxidized primary electron donor.</text>
</comment>
<dbReference type="EMBL" id="JBHTIA010000007">
    <property type="protein sequence ID" value="MFD0765318.1"/>
    <property type="molecule type" value="Genomic_DNA"/>
</dbReference>
<proteinExistence type="predicted"/>
<evidence type="ECO:0000256" key="7">
    <source>
        <dbReference type="ARBA" id="ARBA00022982"/>
    </source>
</evidence>
<feature type="compositionally biased region" description="Low complexity" evidence="9">
    <location>
        <begin position="152"/>
        <end position="167"/>
    </location>
</feature>
<dbReference type="InterPro" id="IPR023119">
    <property type="entry name" value="Multihaem_cyt_PRC_cyt_su-like"/>
</dbReference>
<dbReference type="Pfam" id="PF02276">
    <property type="entry name" value="CytoC_RC"/>
    <property type="match status" value="1"/>
</dbReference>
<evidence type="ECO:0000313" key="11">
    <source>
        <dbReference type="EMBL" id="MFD0765318.1"/>
    </source>
</evidence>
<evidence type="ECO:0000256" key="5">
    <source>
        <dbReference type="ARBA" id="ARBA00022617"/>
    </source>
</evidence>
<feature type="signal peptide" evidence="10">
    <location>
        <begin position="1"/>
        <end position="21"/>
    </location>
</feature>
<comment type="caution">
    <text evidence="11">The sequence shown here is derived from an EMBL/GenBank/DDBJ whole genome shotgun (WGS) entry which is preliminary data.</text>
</comment>
<dbReference type="InterPro" id="IPR003158">
    <property type="entry name" value="Photosyn_RC_cyt_c-su"/>
</dbReference>
<dbReference type="Gene3D" id="1.10.468.10">
    <property type="entry name" value="Photosynthetic Reaction Center, subunit C, domain 2"/>
    <property type="match status" value="1"/>
</dbReference>
<dbReference type="NCBIfam" id="NF033196">
    <property type="entry name" value="c_type_nonphoto"/>
    <property type="match status" value="1"/>
</dbReference>
<accession>A0ABW2ZGK1</accession>
<evidence type="ECO:0000256" key="8">
    <source>
        <dbReference type="ARBA" id="ARBA00023004"/>
    </source>
</evidence>
<keyword evidence="6" id="KW-0479">Metal-binding</keyword>
<keyword evidence="3" id="KW-0813">Transport</keyword>
<evidence type="ECO:0000313" key="12">
    <source>
        <dbReference type="Proteomes" id="UP001597073"/>
    </source>
</evidence>
<feature type="chain" id="PRO_5046832932" description="Photosynthetic reaction center cytochrome c subunit" evidence="10">
    <location>
        <begin position="22"/>
        <end position="183"/>
    </location>
</feature>
<evidence type="ECO:0000256" key="6">
    <source>
        <dbReference type="ARBA" id="ARBA00022723"/>
    </source>
</evidence>
<keyword evidence="10" id="KW-0732">Signal</keyword>
<dbReference type="InterPro" id="IPR036280">
    <property type="entry name" value="Multihaem_cyt_sf"/>
</dbReference>
<sequence length="183" mass="20080">MTISKKLLVTIGLLSAVAFMAMVPADKKPDDEKFKNLKVLPKNISKEEMHKVMEEWEHALGARCSFCHVRNEDTKKMDFAADGKPEKDMAREMYKMTQEINKKYFHAGKDSTGVILESSVNCYSCHRGVSHPEVVRASELPRQPRPAPAPGQPGWAPGASPAPGTAPGTPPPPPPAPPVEKKQ</sequence>
<protein>
    <recommendedName>
        <fullName evidence="2">Photosynthetic reaction center cytochrome c subunit</fullName>
    </recommendedName>
</protein>
<dbReference type="Proteomes" id="UP001597073">
    <property type="component" value="Unassembled WGS sequence"/>
</dbReference>
<dbReference type="RefSeq" id="WP_377142340.1">
    <property type="nucleotide sequence ID" value="NZ_JBHTIA010000007.1"/>
</dbReference>
<evidence type="ECO:0000256" key="9">
    <source>
        <dbReference type="SAM" id="MobiDB-lite"/>
    </source>
</evidence>
<keyword evidence="5" id="KW-0349">Heme</keyword>
<evidence type="ECO:0000256" key="3">
    <source>
        <dbReference type="ARBA" id="ARBA00022448"/>
    </source>
</evidence>
<dbReference type="SUPFAM" id="SSF48695">
    <property type="entry name" value="Multiheme cytochromes"/>
    <property type="match status" value="1"/>
</dbReference>
<keyword evidence="7" id="KW-0249">Electron transport</keyword>
<keyword evidence="12" id="KW-1185">Reference proteome</keyword>
<feature type="region of interest" description="Disordered" evidence="9">
    <location>
        <begin position="136"/>
        <end position="183"/>
    </location>
</feature>
<organism evidence="11 12">
    <name type="scientific">Mucilaginibacter lutimaris</name>
    <dbReference type="NCBI Taxonomy" id="931629"/>
    <lineage>
        <taxon>Bacteria</taxon>
        <taxon>Pseudomonadati</taxon>
        <taxon>Bacteroidota</taxon>
        <taxon>Sphingobacteriia</taxon>
        <taxon>Sphingobacteriales</taxon>
        <taxon>Sphingobacteriaceae</taxon>
        <taxon>Mucilaginibacter</taxon>
    </lineage>
</organism>
<evidence type="ECO:0000256" key="2">
    <source>
        <dbReference type="ARBA" id="ARBA00015978"/>
    </source>
</evidence>